<evidence type="ECO:0000259" key="6">
    <source>
        <dbReference type="PROSITE" id="PS50928"/>
    </source>
</evidence>
<dbReference type="PROSITE" id="PS50928">
    <property type="entry name" value="ABC_TM1"/>
    <property type="match status" value="1"/>
</dbReference>
<evidence type="ECO:0000256" key="4">
    <source>
        <dbReference type="ARBA" id="ARBA00023136"/>
    </source>
</evidence>
<dbReference type="GO" id="GO:0005886">
    <property type="term" value="C:plasma membrane"/>
    <property type="evidence" value="ECO:0007669"/>
    <property type="project" value="UniProtKB-SubCell"/>
</dbReference>
<proteinExistence type="inferred from homology"/>
<dbReference type="InterPro" id="IPR035906">
    <property type="entry name" value="MetI-like_sf"/>
</dbReference>
<protein>
    <submittedName>
        <fullName evidence="7">Carbohydrate ABC transporter permease</fullName>
    </submittedName>
</protein>
<keyword evidence="4 5" id="KW-0472">Membrane</keyword>
<dbReference type="CDD" id="cd06261">
    <property type="entry name" value="TM_PBP2"/>
    <property type="match status" value="1"/>
</dbReference>
<reference evidence="7 8" key="1">
    <citation type="submission" date="2018-10" db="EMBL/GenBank/DDBJ databases">
        <title>Natrarchaeobius chitinivorans gen. nov., sp. nov., and Natrarchaeobius haloalkaliphilus sp. nov., alkaliphilic, chitin-utilizing haloarchaea from hypersaline alkaline lakes.</title>
        <authorList>
            <person name="Sorokin D.Y."/>
            <person name="Elcheninov A.G."/>
            <person name="Kostrikina N.A."/>
            <person name="Bale N.J."/>
            <person name="Sinninghe Damste J.S."/>
            <person name="Khijniak T.V."/>
            <person name="Kublanov I.V."/>
            <person name="Toshchakov S.V."/>
        </authorList>
    </citation>
    <scope>NUCLEOTIDE SEQUENCE [LARGE SCALE GENOMIC DNA]</scope>
    <source>
        <strain evidence="7 8">AArcht4T</strain>
    </source>
</reference>
<comment type="caution">
    <text evidence="7">The sequence shown here is derived from an EMBL/GenBank/DDBJ whole genome shotgun (WGS) entry which is preliminary data.</text>
</comment>
<evidence type="ECO:0000256" key="3">
    <source>
        <dbReference type="ARBA" id="ARBA00022989"/>
    </source>
</evidence>
<evidence type="ECO:0000313" key="8">
    <source>
        <dbReference type="Proteomes" id="UP000282323"/>
    </source>
</evidence>
<dbReference type="GO" id="GO:0055085">
    <property type="term" value="P:transmembrane transport"/>
    <property type="evidence" value="ECO:0007669"/>
    <property type="project" value="InterPro"/>
</dbReference>
<name>A0A3N6N756_NATCH</name>
<gene>
    <name evidence="7" type="ORF">EA473_12685</name>
</gene>
<comment type="similarity">
    <text evidence="5">Belongs to the binding-protein-dependent transport system permease family.</text>
</comment>
<organism evidence="7 8">
    <name type="scientific">Natrarchaeobius chitinivorans</name>
    <dbReference type="NCBI Taxonomy" id="1679083"/>
    <lineage>
        <taxon>Archaea</taxon>
        <taxon>Methanobacteriati</taxon>
        <taxon>Methanobacteriota</taxon>
        <taxon>Stenosarchaea group</taxon>
        <taxon>Halobacteria</taxon>
        <taxon>Halobacteriales</taxon>
        <taxon>Natrialbaceae</taxon>
        <taxon>Natrarchaeobius</taxon>
    </lineage>
</organism>
<keyword evidence="3 5" id="KW-1133">Transmembrane helix</keyword>
<feature type="transmembrane region" description="Helical" evidence="5">
    <location>
        <begin position="122"/>
        <end position="145"/>
    </location>
</feature>
<keyword evidence="8" id="KW-1185">Reference proteome</keyword>
<dbReference type="EMBL" id="REGA01000010">
    <property type="protein sequence ID" value="RQG94222.1"/>
    <property type="molecule type" value="Genomic_DNA"/>
</dbReference>
<feature type="domain" description="ABC transmembrane type-1" evidence="6">
    <location>
        <begin position="88"/>
        <end position="300"/>
    </location>
</feature>
<feature type="transmembrane region" description="Helical" evidence="5">
    <location>
        <begin position="221"/>
        <end position="243"/>
    </location>
</feature>
<evidence type="ECO:0000256" key="2">
    <source>
        <dbReference type="ARBA" id="ARBA00022692"/>
    </source>
</evidence>
<evidence type="ECO:0000313" key="7">
    <source>
        <dbReference type="EMBL" id="RQG94222.1"/>
    </source>
</evidence>
<dbReference type="Pfam" id="PF00528">
    <property type="entry name" value="BPD_transp_1"/>
    <property type="match status" value="1"/>
</dbReference>
<keyword evidence="2 5" id="KW-0812">Transmembrane</keyword>
<dbReference type="RefSeq" id="WP_124195982.1">
    <property type="nucleotide sequence ID" value="NZ_REGA01000010.1"/>
</dbReference>
<dbReference type="Proteomes" id="UP000282323">
    <property type="component" value="Unassembled WGS sequence"/>
</dbReference>
<feature type="transmembrane region" description="Helical" evidence="5">
    <location>
        <begin position="177"/>
        <end position="200"/>
    </location>
</feature>
<dbReference type="OrthoDB" id="97781at2157"/>
<evidence type="ECO:0000256" key="5">
    <source>
        <dbReference type="RuleBase" id="RU363032"/>
    </source>
</evidence>
<dbReference type="SUPFAM" id="SSF161098">
    <property type="entry name" value="MetI-like"/>
    <property type="match status" value="1"/>
</dbReference>
<dbReference type="Gene3D" id="1.10.3720.10">
    <property type="entry name" value="MetI-like"/>
    <property type="match status" value="1"/>
</dbReference>
<feature type="transmembrane region" description="Helical" evidence="5">
    <location>
        <begin position="27"/>
        <end position="44"/>
    </location>
</feature>
<feature type="transmembrane region" description="Helical" evidence="5">
    <location>
        <begin position="279"/>
        <end position="300"/>
    </location>
</feature>
<dbReference type="AlphaFoldDB" id="A0A3N6N756"/>
<evidence type="ECO:0000256" key="1">
    <source>
        <dbReference type="ARBA" id="ARBA00004141"/>
    </source>
</evidence>
<accession>A0A3N6N756</accession>
<feature type="transmembrane region" description="Helical" evidence="5">
    <location>
        <begin position="94"/>
        <end position="115"/>
    </location>
</feature>
<sequence length="313" mass="34111">MTTKTHSQTPSEPGLLARIRNVSPRRAMLYVVLFFVGGLFLLPLESAVMTSFKTVSGFAQTVPIAPPPPGQATLEGWMNAWTTLRATMLNSAMFVIPATLLIPVLGSLAAFGLTITDWRGQIGIYVLFIVGIFIPLQAVLVPLSLTWSIVDVQTQLATLGPVNVWDLPLAQEHHAQFIELAITHIAFGIPLSTLLFRSHYKDLSDEMLEAARLDGASMRTIYLRIVLPLSKPLFVVVMILAFTTIWNDLLFALVIVTSPQAEPVTVAFAGLAGGMVREFNVIMAAGFITALPTLIVYILFTRQFAEGFANTGV</sequence>
<dbReference type="PANTHER" id="PTHR43879">
    <property type="entry name" value="ABC TRANSPORTER PERMEASE PROTEIN"/>
    <property type="match status" value="1"/>
</dbReference>
<keyword evidence="5" id="KW-0813">Transport</keyword>
<dbReference type="PANTHER" id="PTHR43879:SF1">
    <property type="entry name" value="GLUCOSE IMPORT SYSTEM PERMEASE PROTEIN GLCU"/>
    <property type="match status" value="1"/>
</dbReference>
<dbReference type="InterPro" id="IPR000515">
    <property type="entry name" value="MetI-like"/>
</dbReference>
<comment type="subcellular location">
    <subcellularLocation>
        <location evidence="5">Cell membrane</location>
        <topology evidence="5">Multi-pass membrane protein</topology>
    </subcellularLocation>
    <subcellularLocation>
        <location evidence="1">Membrane</location>
        <topology evidence="1">Multi-pass membrane protein</topology>
    </subcellularLocation>
</comment>